<dbReference type="AlphaFoldDB" id="A0AAD7U3D5"/>
<accession>A0AAD7U3D5</accession>
<gene>
    <name evidence="4" type="ORF">ONZ51_g1661</name>
</gene>
<dbReference type="PANTHER" id="PTHR10366:SF564">
    <property type="entry name" value="STEROL-4-ALPHA-CARBOXYLATE 3-DEHYDROGENASE, DECARBOXYLATING"/>
    <property type="match status" value="1"/>
</dbReference>
<dbReference type="Proteomes" id="UP001215151">
    <property type="component" value="Unassembled WGS sequence"/>
</dbReference>
<sequence length="355" mass="38775">MPTISPPATVLVTGANGYIGLWVVLELLVRGYIVRGAVRSASKVDVLAELVARKQPEARHRFKGYVVPDITAPGAFDEAVKGADGVVHTASPVSPPVDDPEAFIKPAVEGTVGILGSALKTDVRRIVVVSSIAAIASGTVASPGVYTEEQWNDQAIRTVQEQGKDAPRIIKYNASKALAERAAWAFLEEHKAEAKFDLCMINPSWVFGPMADDTLPSPSALPATPSHFYNMIFAADRPAALSDREPQCLNYVDVRDVTEMLIRALEVPEAGGERIVANTQAVKWEEWLLANQELKLLPSLETVDPATAKQLPPHVFYANDKSKRIFGIELRTVRDTFKDTVEDFKSRGWLKHLEA</sequence>
<proteinExistence type="inferred from homology"/>
<dbReference type="InterPro" id="IPR001509">
    <property type="entry name" value="Epimerase_deHydtase"/>
</dbReference>
<dbReference type="InterPro" id="IPR036291">
    <property type="entry name" value="NAD(P)-bd_dom_sf"/>
</dbReference>
<evidence type="ECO:0000313" key="5">
    <source>
        <dbReference type="Proteomes" id="UP001215151"/>
    </source>
</evidence>
<evidence type="ECO:0000259" key="3">
    <source>
        <dbReference type="Pfam" id="PF01370"/>
    </source>
</evidence>
<protein>
    <recommendedName>
        <fullName evidence="3">NAD-dependent epimerase/dehydratase domain-containing protein</fullName>
    </recommendedName>
</protein>
<dbReference type="PANTHER" id="PTHR10366">
    <property type="entry name" value="NAD DEPENDENT EPIMERASE/DEHYDRATASE"/>
    <property type="match status" value="1"/>
</dbReference>
<evidence type="ECO:0000256" key="2">
    <source>
        <dbReference type="ARBA" id="ARBA00023445"/>
    </source>
</evidence>
<dbReference type="GO" id="GO:0016616">
    <property type="term" value="F:oxidoreductase activity, acting on the CH-OH group of donors, NAD or NADP as acceptor"/>
    <property type="evidence" value="ECO:0007669"/>
    <property type="project" value="TreeGrafter"/>
</dbReference>
<keyword evidence="1" id="KW-0560">Oxidoreductase</keyword>
<reference evidence="4" key="1">
    <citation type="submission" date="2022-11" db="EMBL/GenBank/DDBJ databases">
        <title>Genome Sequence of Cubamyces cubensis.</title>
        <authorList>
            <person name="Buettner E."/>
        </authorList>
    </citation>
    <scope>NUCLEOTIDE SEQUENCE</scope>
    <source>
        <strain evidence="4">MPL-01</strain>
    </source>
</reference>
<dbReference type="Gene3D" id="3.40.50.720">
    <property type="entry name" value="NAD(P)-binding Rossmann-like Domain"/>
    <property type="match status" value="1"/>
</dbReference>
<evidence type="ECO:0000256" key="1">
    <source>
        <dbReference type="ARBA" id="ARBA00023002"/>
    </source>
</evidence>
<comment type="caution">
    <text evidence="4">The sequence shown here is derived from an EMBL/GenBank/DDBJ whole genome shotgun (WGS) entry which is preliminary data.</text>
</comment>
<organism evidence="4 5">
    <name type="scientific">Trametes cubensis</name>
    <dbReference type="NCBI Taxonomy" id="1111947"/>
    <lineage>
        <taxon>Eukaryota</taxon>
        <taxon>Fungi</taxon>
        <taxon>Dikarya</taxon>
        <taxon>Basidiomycota</taxon>
        <taxon>Agaricomycotina</taxon>
        <taxon>Agaricomycetes</taxon>
        <taxon>Polyporales</taxon>
        <taxon>Polyporaceae</taxon>
        <taxon>Trametes</taxon>
    </lineage>
</organism>
<name>A0AAD7U3D5_9APHY</name>
<dbReference type="InterPro" id="IPR050425">
    <property type="entry name" value="NAD(P)_dehydrat-like"/>
</dbReference>
<dbReference type="EMBL" id="JAPEVG010000023">
    <property type="protein sequence ID" value="KAJ8495546.1"/>
    <property type="molecule type" value="Genomic_DNA"/>
</dbReference>
<comment type="similarity">
    <text evidence="2">Belongs to the NAD(P)-dependent epimerase/dehydratase family. Dihydroflavonol-4-reductase subfamily.</text>
</comment>
<feature type="domain" description="NAD-dependent epimerase/dehydratase" evidence="3">
    <location>
        <begin position="10"/>
        <end position="273"/>
    </location>
</feature>
<keyword evidence="5" id="KW-1185">Reference proteome</keyword>
<dbReference type="Pfam" id="PF01370">
    <property type="entry name" value="Epimerase"/>
    <property type="match status" value="1"/>
</dbReference>
<dbReference type="SUPFAM" id="SSF51735">
    <property type="entry name" value="NAD(P)-binding Rossmann-fold domains"/>
    <property type="match status" value="1"/>
</dbReference>
<evidence type="ECO:0000313" key="4">
    <source>
        <dbReference type="EMBL" id="KAJ8495546.1"/>
    </source>
</evidence>